<proteinExistence type="predicted"/>
<evidence type="ECO:0000313" key="1">
    <source>
        <dbReference type="WBParaSite" id="MCU_012303-RA"/>
    </source>
</evidence>
<dbReference type="AlphaFoldDB" id="A0A5K3FVU1"/>
<dbReference type="WBParaSite" id="MCU_012303-RA">
    <property type="protein sequence ID" value="MCU_012303-RA"/>
    <property type="gene ID" value="MCU_012303"/>
</dbReference>
<accession>A0A5K3FVU1</accession>
<sequence length="88" mass="9815">MFRGTHDCHRLECARPHPNPLSCSSTCMGARPMTNTRTSFLPSPLAPITLISLYWVSRVSKLFTPGHAFSLHPPRESGWVWCGGLPRP</sequence>
<name>A0A5K3FVU1_MESCO</name>
<protein>
    <submittedName>
        <fullName evidence="1">Uncharacterized protein</fullName>
    </submittedName>
</protein>
<organism evidence="1">
    <name type="scientific">Mesocestoides corti</name>
    <name type="common">Flatworm</name>
    <dbReference type="NCBI Taxonomy" id="53468"/>
    <lineage>
        <taxon>Eukaryota</taxon>
        <taxon>Metazoa</taxon>
        <taxon>Spiralia</taxon>
        <taxon>Lophotrochozoa</taxon>
        <taxon>Platyhelminthes</taxon>
        <taxon>Cestoda</taxon>
        <taxon>Eucestoda</taxon>
        <taxon>Cyclophyllidea</taxon>
        <taxon>Mesocestoididae</taxon>
        <taxon>Mesocestoides</taxon>
    </lineage>
</organism>
<reference evidence="1" key="1">
    <citation type="submission" date="2019-11" db="UniProtKB">
        <authorList>
            <consortium name="WormBaseParasite"/>
        </authorList>
    </citation>
    <scope>IDENTIFICATION</scope>
</reference>